<dbReference type="PANTHER" id="PTHR11319:SF35">
    <property type="entry name" value="OUTER MEMBRANE PROTEIN PMPC-RELATED"/>
    <property type="match status" value="1"/>
</dbReference>
<protein>
    <recommendedName>
        <fullName evidence="1">Right handed beta helix domain-containing protein</fullName>
    </recommendedName>
</protein>
<dbReference type="SUPFAM" id="SSF51126">
    <property type="entry name" value="Pectin lyase-like"/>
    <property type="match status" value="1"/>
</dbReference>
<accession>A0AAE0BZE4</accession>
<feature type="domain" description="Right handed beta helix" evidence="1">
    <location>
        <begin position="152"/>
        <end position="295"/>
    </location>
</feature>
<organism evidence="2 3">
    <name type="scientific">Cymbomonas tetramitiformis</name>
    <dbReference type="NCBI Taxonomy" id="36881"/>
    <lineage>
        <taxon>Eukaryota</taxon>
        <taxon>Viridiplantae</taxon>
        <taxon>Chlorophyta</taxon>
        <taxon>Pyramimonadophyceae</taxon>
        <taxon>Pyramimonadales</taxon>
        <taxon>Pyramimonadaceae</taxon>
        <taxon>Cymbomonas</taxon>
    </lineage>
</organism>
<dbReference type="InterPro" id="IPR012334">
    <property type="entry name" value="Pectin_lyas_fold"/>
</dbReference>
<sequence length="344" mass="35648">MDHSVLDGNVVRVLPQSCAFTSRRVKAQTMDADWVVHQAAAAAVQRDVEAHLGAVKVAWQVLKVVRGVVFGEVSRGRAKGGCAGEVAGVRSTGRDALPSGLQAYEGGALMVVDSEIAIDELLVLNNSAVQQRRGMVVLTSMASFTGGGMHGNFASINGGGFYLSEGADVAIEGSWFRENRADGAGGLGAAFSSVLSMRDCHVAGNRVGSYGGGWIMVDSTVLLERALFEDNCASVGGAMYLKGGSPRGAVIRSSAFNRSQSSNEGGGLAVVFGAHVNVTNSTLERSRAGTRGGGAHLNLGTQARLAHTSITALRRKYCECIKTSASSSFCSRPPTSGCCSLPCA</sequence>
<name>A0AAE0BZE4_9CHLO</name>
<evidence type="ECO:0000313" key="3">
    <source>
        <dbReference type="Proteomes" id="UP001190700"/>
    </source>
</evidence>
<dbReference type="Proteomes" id="UP001190700">
    <property type="component" value="Unassembled WGS sequence"/>
</dbReference>
<evidence type="ECO:0000313" key="2">
    <source>
        <dbReference type="EMBL" id="KAK3245582.1"/>
    </source>
</evidence>
<dbReference type="Pfam" id="PF13229">
    <property type="entry name" value="Beta_helix"/>
    <property type="match status" value="1"/>
</dbReference>
<keyword evidence="3" id="KW-1185">Reference proteome</keyword>
<evidence type="ECO:0000259" key="1">
    <source>
        <dbReference type="Pfam" id="PF13229"/>
    </source>
</evidence>
<dbReference type="AlphaFoldDB" id="A0AAE0BZE4"/>
<dbReference type="InterPro" id="IPR039448">
    <property type="entry name" value="Beta_helix"/>
</dbReference>
<dbReference type="EMBL" id="LGRX02030515">
    <property type="protein sequence ID" value="KAK3245582.1"/>
    <property type="molecule type" value="Genomic_DNA"/>
</dbReference>
<comment type="caution">
    <text evidence="2">The sequence shown here is derived from an EMBL/GenBank/DDBJ whole genome shotgun (WGS) entry which is preliminary data.</text>
</comment>
<gene>
    <name evidence="2" type="ORF">CYMTET_44853</name>
</gene>
<dbReference type="Gene3D" id="2.160.20.10">
    <property type="entry name" value="Single-stranded right-handed beta-helix, Pectin lyase-like"/>
    <property type="match status" value="1"/>
</dbReference>
<reference evidence="2 3" key="1">
    <citation type="journal article" date="2015" name="Genome Biol. Evol.">
        <title>Comparative Genomics of a Bacterivorous Green Alga Reveals Evolutionary Causalities and Consequences of Phago-Mixotrophic Mode of Nutrition.</title>
        <authorList>
            <person name="Burns J.A."/>
            <person name="Paasch A."/>
            <person name="Narechania A."/>
            <person name="Kim E."/>
        </authorList>
    </citation>
    <scope>NUCLEOTIDE SEQUENCE [LARGE SCALE GENOMIC DNA]</scope>
    <source>
        <strain evidence="2 3">PLY_AMNH</strain>
    </source>
</reference>
<dbReference type="InterPro" id="IPR011050">
    <property type="entry name" value="Pectin_lyase_fold/virulence"/>
</dbReference>
<proteinExistence type="predicted"/>
<dbReference type="PANTHER" id="PTHR11319">
    <property type="entry name" value="G PROTEIN-COUPLED RECEPTOR-RELATED"/>
    <property type="match status" value="1"/>
</dbReference>